<evidence type="ECO:0000313" key="4">
    <source>
        <dbReference type="EMBL" id="KAJ8652848.1"/>
    </source>
</evidence>
<proteinExistence type="predicted"/>
<feature type="compositionally biased region" description="Polar residues" evidence="2">
    <location>
        <begin position="648"/>
        <end position="658"/>
    </location>
</feature>
<dbReference type="Pfam" id="PF25555">
    <property type="entry name" value="RAB3A-like_C"/>
    <property type="match status" value="1"/>
</dbReference>
<gene>
    <name evidence="4" type="ORF">O0I10_011522</name>
</gene>
<keyword evidence="1" id="KW-0175">Coiled coil</keyword>
<dbReference type="Pfam" id="PF06428">
    <property type="entry name" value="Sec2p"/>
    <property type="match status" value="1"/>
</dbReference>
<dbReference type="PANTHER" id="PTHR14430:SF0">
    <property type="entry name" value="SEC2P DOMAIN-CONTAINING PROTEIN"/>
    <property type="match status" value="1"/>
</dbReference>
<dbReference type="SUPFAM" id="SSF144284">
    <property type="entry name" value="Sec2 N-terminal region"/>
    <property type="match status" value="1"/>
</dbReference>
<dbReference type="GO" id="GO:0006887">
    <property type="term" value="P:exocytosis"/>
    <property type="evidence" value="ECO:0007669"/>
    <property type="project" value="TreeGrafter"/>
</dbReference>
<dbReference type="Gene3D" id="6.10.140.910">
    <property type="match status" value="1"/>
</dbReference>
<evidence type="ECO:0000313" key="5">
    <source>
        <dbReference type="Proteomes" id="UP001234581"/>
    </source>
</evidence>
<dbReference type="InterPro" id="IPR040351">
    <property type="entry name" value="RAB3IL/RAB3IP/Sec2"/>
</dbReference>
<evidence type="ECO:0000259" key="3">
    <source>
        <dbReference type="Pfam" id="PF06428"/>
    </source>
</evidence>
<evidence type="ECO:0000256" key="2">
    <source>
        <dbReference type="SAM" id="MobiDB-lite"/>
    </source>
</evidence>
<dbReference type="EMBL" id="JARTCD010000092">
    <property type="protein sequence ID" value="KAJ8652848.1"/>
    <property type="molecule type" value="Genomic_DNA"/>
</dbReference>
<feature type="compositionally biased region" description="Low complexity" evidence="2">
    <location>
        <begin position="124"/>
        <end position="145"/>
    </location>
</feature>
<evidence type="ECO:0000256" key="1">
    <source>
        <dbReference type="ARBA" id="ARBA00023054"/>
    </source>
</evidence>
<feature type="region of interest" description="Disordered" evidence="2">
    <location>
        <begin position="333"/>
        <end position="384"/>
    </location>
</feature>
<dbReference type="RefSeq" id="XP_058337762.1">
    <property type="nucleotide sequence ID" value="XM_058491487.1"/>
</dbReference>
<dbReference type="GeneID" id="83218922"/>
<accession>A0AAD7USS8</accession>
<feature type="compositionally biased region" description="Low complexity" evidence="2">
    <location>
        <begin position="9"/>
        <end position="32"/>
    </location>
</feature>
<dbReference type="GO" id="GO:0051286">
    <property type="term" value="C:cell tip"/>
    <property type="evidence" value="ECO:0007669"/>
    <property type="project" value="TreeGrafter"/>
</dbReference>
<dbReference type="Proteomes" id="UP001234581">
    <property type="component" value="Unassembled WGS sequence"/>
</dbReference>
<protein>
    <recommendedName>
        <fullName evidence="3">GDP/GTP exchange factor Sec2 N-terminal domain-containing protein</fullName>
    </recommendedName>
</protein>
<dbReference type="InterPro" id="IPR009449">
    <property type="entry name" value="Sec2_N"/>
</dbReference>
<comment type="caution">
    <text evidence="4">The sequence shown here is derived from an EMBL/GenBank/DDBJ whole genome shotgun (WGS) entry which is preliminary data.</text>
</comment>
<name>A0AAD7USS8_9FUNG</name>
<dbReference type="AlphaFoldDB" id="A0AAD7USS8"/>
<feature type="region of interest" description="Disordered" evidence="2">
    <location>
        <begin position="638"/>
        <end position="658"/>
    </location>
</feature>
<organism evidence="4 5">
    <name type="scientific">Lichtheimia ornata</name>
    <dbReference type="NCBI Taxonomy" id="688661"/>
    <lineage>
        <taxon>Eukaryota</taxon>
        <taxon>Fungi</taxon>
        <taxon>Fungi incertae sedis</taxon>
        <taxon>Mucoromycota</taxon>
        <taxon>Mucoromycotina</taxon>
        <taxon>Mucoromycetes</taxon>
        <taxon>Mucorales</taxon>
        <taxon>Lichtheimiaceae</taxon>
        <taxon>Lichtheimia</taxon>
    </lineage>
</organism>
<keyword evidence="5" id="KW-1185">Reference proteome</keyword>
<feature type="region of interest" description="Disordered" evidence="2">
    <location>
        <begin position="1"/>
        <end position="32"/>
    </location>
</feature>
<feature type="domain" description="GDP/GTP exchange factor Sec2 N-terminal" evidence="3">
    <location>
        <begin position="203"/>
        <end position="335"/>
    </location>
</feature>
<reference evidence="4 5" key="1">
    <citation type="submission" date="2023-03" db="EMBL/GenBank/DDBJ databases">
        <title>Genome sequence of Lichtheimia ornata CBS 291.66.</title>
        <authorList>
            <person name="Mohabir J.T."/>
            <person name="Shea T.P."/>
            <person name="Kurbessoian T."/>
            <person name="Berby B."/>
            <person name="Fontaine J."/>
            <person name="Livny J."/>
            <person name="Gnirke A."/>
            <person name="Stajich J.E."/>
            <person name="Cuomo C.A."/>
        </authorList>
    </citation>
    <scope>NUCLEOTIDE SEQUENCE [LARGE SCALE GENOMIC DNA]</scope>
    <source>
        <strain evidence="4">CBS 291.66</strain>
    </source>
</reference>
<dbReference type="GO" id="GO:0070319">
    <property type="term" value="C:Golgi to plasma membrane transport vesicle"/>
    <property type="evidence" value="ECO:0007669"/>
    <property type="project" value="TreeGrafter"/>
</dbReference>
<dbReference type="CDD" id="cd21044">
    <property type="entry name" value="Rab11BD_RAB3IP_like"/>
    <property type="match status" value="1"/>
</dbReference>
<dbReference type="GO" id="GO:0005085">
    <property type="term" value="F:guanyl-nucleotide exchange factor activity"/>
    <property type="evidence" value="ECO:0007669"/>
    <property type="project" value="InterPro"/>
</dbReference>
<feature type="region of interest" description="Disordered" evidence="2">
    <location>
        <begin position="124"/>
        <end position="148"/>
    </location>
</feature>
<sequence length="658" mass="73796">MALHEPGVTLQQQQQQHHHSSNNNTTTTTSPLLPKQQASNIAQLYHQLQQAAFDDLSVAQQHNSTTTSTSTSLASATIINSNIPSSSSSFVAAAISSTGSIPPTPPLPPPPIIARTDRASCTMSSCSVPSSTRSSSESSCTNSSSPITPHHQVLMTNPPVCACEHWLVSVDSEHCGLCDDPQPALQWWQAERAVRVQTIDRTQSQLERLRDKQSEQHDYIQHLRQQIITKEQAIERRGPELEALKQDLEILQQKCTGERQQVQQIQQSKESVKRELEELSQRLFEEANEMIQHEKKEKERIEQDLEVVRHLLNEAQSDLALAQKELAQLRHHLQSEESKYQKQQQHQQHRPSSTCTNLSDHRISTHSSSSSSAALVDHPDAPPLSSLMRAQIDLATQSIVSNQAATTTAQPTTTKPSLGVQVEASEDDHCLMEFRQFIDAATTVSLRKLNSLPYMKHVIEEDVKPTLRFGPNPRMACRKIIDAILVKTCFVEDCPPGYVNQLIETQQRQQAAAAANAENTIASLWERFSLSPVFYGCQACGRAVAPEEKEQCDRVLLYRFRTSYFDEWSCIDRYCRDRLESVMQFYAFLRQLRIGAYRHRSLTDLYQECSRLRLQMFLARMGALPGALHGCGMDPDRLAKASPEGETSRLSSSTAVTV</sequence>
<dbReference type="PANTHER" id="PTHR14430">
    <property type="entry name" value="RABIN3-RELATED"/>
    <property type="match status" value="1"/>
</dbReference>